<accession>A0ABD3AN65</accession>
<sequence length="79" mass="8810">MASEKAAAEFPLEKVLKHIQEAQLQKAAKLLDTGAVWATKFLWQYPTARVILFFYLEQADTCASREVAESVGLGNRTLP</sequence>
<reference evidence="7 8" key="1">
    <citation type="submission" date="2024-11" db="EMBL/GenBank/DDBJ databases">
        <title>A near-complete genome assembly of Cinchona calisaya.</title>
        <authorList>
            <person name="Lian D.C."/>
            <person name="Zhao X.W."/>
            <person name="Wei L."/>
        </authorList>
    </citation>
    <scope>NUCLEOTIDE SEQUENCE [LARGE SCALE GENOMIC DNA]</scope>
    <source>
        <tissue evidence="7">Nenye</tissue>
    </source>
</reference>
<evidence type="ECO:0000256" key="4">
    <source>
        <dbReference type="ARBA" id="ARBA00023034"/>
    </source>
</evidence>
<evidence type="ECO:0000256" key="1">
    <source>
        <dbReference type="ARBA" id="ARBA00004194"/>
    </source>
</evidence>
<dbReference type="EMBL" id="JBJUIK010000003">
    <property type="protein sequence ID" value="KAL3532521.1"/>
    <property type="molecule type" value="Genomic_DNA"/>
</dbReference>
<dbReference type="GO" id="GO:0000139">
    <property type="term" value="C:Golgi membrane"/>
    <property type="evidence" value="ECO:0007669"/>
    <property type="project" value="UniProtKB-SubCell"/>
</dbReference>
<comment type="caution">
    <text evidence="7">The sequence shown here is derived from an EMBL/GenBank/DDBJ whole genome shotgun (WGS) entry which is preliminary data.</text>
</comment>
<gene>
    <name evidence="7" type="ORF">ACH5RR_006042</name>
</gene>
<evidence type="ECO:0000256" key="6">
    <source>
        <dbReference type="ARBA" id="ARBA00023136"/>
    </source>
</evidence>
<dbReference type="PANTHER" id="PTHR13815">
    <property type="entry name" value="GOLGIN-84"/>
    <property type="match status" value="1"/>
</dbReference>
<evidence type="ECO:0000256" key="5">
    <source>
        <dbReference type="ARBA" id="ARBA00023054"/>
    </source>
</evidence>
<keyword evidence="5" id="KW-0175">Coiled coil</keyword>
<keyword evidence="6" id="KW-0472">Membrane</keyword>
<keyword evidence="4" id="KW-0333">Golgi apparatus</keyword>
<dbReference type="PANTHER" id="PTHR13815:SF7">
    <property type="entry name" value="GOLGIN SUBFAMILY A MEMBER 5"/>
    <property type="match status" value="1"/>
</dbReference>
<evidence type="ECO:0000313" key="7">
    <source>
        <dbReference type="EMBL" id="KAL3532521.1"/>
    </source>
</evidence>
<keyword evidence="3" id="KW-1133">Transmembrane helix</keyword>
<comment type="subcellular location">
    <subcellularLocation>
        <location evidence="1">Golgi apparatus membrane</location>
        <topology evidence="1">Single-pass membrane protein</topology>
    </subcellularLocation>
</comment>
<evidence type="ECO:0000313" key="8">
    <source>
        <dbReference type="Proteomes" id="UP001630127"/>
    </source>
</evidence>
<keyword evidence="8" id="KW-1185">Reference proteome</keyword>
<dbReference type="AlphaFoldDB" id="A0ABD3AN65"/>
<name>A0ABD3AN65_9GENT</name>
<protein>
    <submittedName>
        <fullName evidence="7">Uncharacterized protein</fullName>
    </submittedName>
</protein>
<keyword evidence="2" id="KW-0812">Transmembrane</keyword>
<organism evidence="7 8">
    <name type="scientific">Cinchona calisaya</name>
    <dbReference type="NCBI Taxonomy" id="153742"/>
    <lineage>
        <taxon>Eukaryota</taxon>
        <taxon>Viridiplantae</taxon>
        <taxon>Streptophyta</taxon>
        <taxon>Embryophyta</taxon>
        <taxon>Tracheophyta</taxon>
        <taxon>Spermatophyta</taxon>
        <taxon>Magnoliopsida</taxon>
        <taxon>eudicotyledons</taxon>
        <taxon>Gunneridae</taxon>
        <taxon>Pentapetalae</taxon>
        <taxon>asterids</taxon>
        <taxon>lamiids</taxon>
        <taxon>Gentianales</taxon>
        <taxon>Rubiaceae</taxon>
        <taxon>Cinchonoideae</taxon>
        <taxon>Cinchoneae</taxon>
        <taxon>Cinchona</taxon>
    </lineage>
</organism>
<dbReference type="Proteomes" id="UP001630127">
    <property type="component" value="Unassembled WGS sequence"/>
</dbReference>
<evidence type="ECO:0000256" key="3">
    <source>
        <dbReference type="ARBA" id="ARBA00022989"/>
    </source>
</evidence>
<evidence type="ECO:0000256" key="2">
    <source>
        <dbReference type="ARBA" id="ARBA00022692"/>
    </source>
</evidence>
<proteinExistence type="predicted"/>
<dbReference type="InterPro" id="IPR019177">
    <property type="entry name" value="Golgin_subfamily_A_member_5"/>
</dbReference>